<keyword evidence="8" id="KW-1185">Reference proteome</keyword>
<feature type="compositionally biased region" description="Polar residues" evidence="6">
    <location>
        <begin position="494"/>
        <end position="505"/>
    </location>
</feature>
<evidence type="ECO:0000256" key="2">
    <source>
        <dbReference type="ARBA" id="ARBA00010304"/>
    </source>
</evidence>
<feature type="compositionally biased region" description="Low complexity" evidence="6">
    <location>
        <begin position="385"/>
        <end position="401"/>
    </location>
</feature>
<dbReference type="Pfam" id="PF07522">
    <property type="entry name" value="DRMBL"/>
    <property type="match status" value="1"/>
</dbReference>
<dbReference type="InterPro" id="IPR011084">
    <property type="entry name" value="DRMBL"/>
</dbReference>
<feature type="compositionally biased region" description="Basic and acidic residues" evidence="6">
    <location>
        <begin position="100"/>
        <end position="115"/>
    </location>
</feature>
<keyword evidence="4" id="KW-0234">DNA repair</keyword>
<evidence type="ECO:0000256" key="5">
    <source>
        <dbReference type="ARBA" id="ARBA00023242"/>
    </source>
</evidence>
<dbReference type="RefSeq" id="XP_005097518.1">
    <property type="nucleotide sequence ID" value="XM_005097461.3"/>
</dbReference>
<dbReference type="PANTHER" id="PTHR23240">
    <property type="entry name" value="DNA CROSS-LINK REPAIR PROTEIN PSO2/SNM1-RELATED"/>
    <property type="match status" value="1"/>
</dbReference>
<feature type="compositionally biased region" description="Polar residues" evidence="6">
    <location>
        <begin position="441"/>
        <end position="450"/>
    </location>
</feature>
<name>A0ABM0JN15_APLCA</name>
<evidence type="ECO:0000259" key="7">
    <source>
        <dbReference type="SMART" id="SM00849"/>
    </source>
</evidence>
<feature type="compositionally biased region" description="Basic and acidic residues" evidence="6">
    <location>
        <begin position="459"/>
        <end position="470"/>
    </location>
</feature>
<dbReference type="CDD" id="cd16273">
    <property type="entry name" value="SNM1A-1C-like_MBL-fold"/>
    <property type="match status" value="1"/>
</dbReference>
<evidence type="ECO:0000313" key="9">
    <source>
        <dbReference type="RefSeq" id="XP_005097518.1"/>
    </source>
</evidence>
<feature type="domain" description="Metallo-beta-lactamase" evidence="7">
    <location>
        <begin position="524"/>
        <end position="663"/>
    </location>
</feature>
<dbReference type="InterPro" id="IPR001279">
    <property type="entry name" value="Metallo-B-lactamas"/>
</dbReference>
<evidence type="ECO:0000256" key="4">
    <source>
        <dbReference type="ARBA" id="ARBA00023204"/>
    </source>
</evidence>
<reference evidence="9" key="1">
    <citation type="submission" date="2025-08" db="UniProtKB">
        <authorList>
            <consortium name="RefSeq"/>
        </authorList>
    </citation>
    <scope>IDENTIFICATION</scope>
</reference>
<dbReference type="PANTHER" id="PTHR23240:SF6">
    <property type="entry name" value="DNA CROSS-LINK REPAIR 1A PROTEIN"/>
    <property type="match status" value="1"/>
</dbReference>
<sequence length="876" mass="97024">MRKETDSEDDIWDYKSSSSTSGRRGKPPPVPVPKNQPKGQGKKRNESSELRNAVKCKVPSEIEVIDVDSDFVEGQRVISKSTTDSCQKKGNSGPQSRNKKLLDWKSKKTSPDKKRTPQSKKKLSISPQKEKDSCHGNTHGNIQNFFSQKSVKRPLKRKSSESEEIFICSSSDENGEVSDKTMCTSDQAPTKKLNMLADKDYESFQKSEDVSESVEKSSEVVKPTSCTVNDERTDQVEDINIAESGAEDDEGELPKVAFSSSDASLEEGMNKVKVVDVVIQSNDDEEDVFSDSEDDMNLIELCQEGTFNSDAQFSAKKQEKGTPDGEECFPVRVSRSSSIFHEELAETSGNVKGGGFVDCEDFKCADDQSTDSSSACNGQTDESRSNSLSSGSSGLQSRSQSIESDGNLSSLVPVARKQTSLFSFFKPKFSSSVAKTKEGGESSQSGTNNHKPGFAFLDVKSRPDLRKEKTFPSGARSVRTSKDDERPDFKKSYSGATGQGADNNGGTEGKGVKGRKCPFYKKIPGTAITVDAFRYGVIPDCQAYVLTHFHYDHYGGLTKKFAQPIFCSPITANLVESRLGVDSKWINRLPMWQPCQVAGVTLTLMEANHCPGAVIILFELKNGTKILHTGDFRANPEMEQYQVLKNAVISELYLDTTYCNPSYAFPPQVDVIDFVVSLVAKHMKANPQTLIVCGAYTIGKERIFTAIAKELDSKICVMSDKKKVLDCLEDPELKSRVTLDWAQGQVHVLPMGKLNQKGLFDHLARHHKFKSILAFQPTGWTHTDKTISLKDLRPKWSSNGVTLYGVPYSEHSSFLELKRFVQFTRPLKILPTVNNGNPSSRQKMEAIFKQWMSEKSDDSSRSPRSSQQSNLSAWVT</sequence>
<protein>
    <submittedName>
        <fullName evidence="9">Uncharacterized protein LOC101851577</fullName>
    </submittedName>
</protein>
<evidence type="ECO:0000256" key="6">
    <source>
        <dbReference type="SAM" id="MobiDB-lite"/>
    </source>
</evidence>
<keyword evidence="5" id="KW-0539">Nucleus</keyword>
<keyword evidence="3" id="KW-0227">DNA damage</keyword>
<dbReference type="InterPro" id="IPR036866">
    <property type="entry name" value="RibonucZ/Hydroxyglut_hydro"/>
</dbReference>
<feature type="compositionally biased region" description="Basic and acidic residues" evidence="6">
    <location>
        <begin position="480"/>
        <end position="491"/>
    </location>
</feature>
<comment type="subcellular location">
    <subcellularLocation>
        <location evidence="1">Nucleus</location>
    </subcellularLocation>
</comment>
<feature type="compositionally biased region" description="Polar residues" evidence="6">
    <location>
        <begin position="78"/>
        <end position="96"/>
    </location>
</feature>
<evidence type="ECO:0000256" key="1">
    <source>
        <dbReference type="ARBA" id="ARBA00004123"/>
    </source>
</evidence>
<gene>
    <name evidence="9" type="primary">LOC101851577</name>
</gene>
<feature type="region of interest" description="Disordered" evidence="6">
    <location>
        <begin position="854"/>
        <end position="876"/>
    </location>
</feature>
<evidence type="ECO:0000313" key="8">
    <source>
        <dbReference type="Proteomes" id="UP000694888"/>
    </source>
</evidence>
<dbReference type="GeneID" id="101851577"/>
<dbReference type="Gene3D" id="3.40.50.12650">
    <property type="match status" value="1"/>
</dbReference>
<dbReference type="Proteomes" id="UP000694888">
    <property type="component" value="Unplaced"/>
</dbReference>
<feature type="region of interest" description="Disordered" evidence="6">
    <location>
        <begin position="435"/>
        <end position="512"/>
    </location>
</feature>
<organism evidence="8 9">
    <name type="scientific">Aplysia californica</name>
    <name type="common">California sea hare</name>
    <dbReference type="NCBI Taxonomy" id="6500"/>
    <lineage>
        <taxon>Eukaryota</taxon>
        <taxon>Metazoa</taxon>
        <taxon>Spiralia</taxon>
        <taxon>Lophotrochozoa</taxon>
        <taxon>Mollusca</taxon>
        <taxon>Gastropoda</taxon>
        <taxon>Heterobranchia</taxon>
        <taxon>Euthyneura</taxon>
        <taxon>Tectipleura</taxon>
        <taxon>Aplysiida</taxon>
        <taxon>Aplysioidea</taxon>
        <taxon>Aplysiidae</taxon>
        <taxon>Aplysia</taxon>
    </lineage>
</organism>
<dbReference type="SMART" id="SM00849">
    <property type="entry name" value="Lactamase_B"/>
    <property type="match status" value="1"/>
</dbReference>
<dbReference type="Pfam" id="PF12706">
    <property type="entry name" value="Lactamase_B_2"/>
    <property type="match status" value="1"/>
</dbReference>
<feature type="compositionally biased region" description="Basic and acidic residues" evidence="6">
    <location>
        <begin position="197"/>
        <end position="219"/>
    </location>
</feature>
<feature type="region of interest" description="Disordered" evidence="6">
    <location>
        <begin position="78"/>
        <end position="235"/>
    </location>
</feature>
<feature type="region of interest" description="Disordered" evidence="6">
    <location>
        <begin position="310"/>
        <end position="329"/>
    </location>
</feature>
<feature type="region of interest" description="Disordered" evidence="6">
    <location>
        <begin position="366"/>
        <end position="410"/>
    </location>
</feature>
<evidence type="ECO:0000256" key="3">
    <source>
        <dbReference type="ARBA" id="ARBA00022763"/>
    </source>
</evidence>
<comment type="similarity">
    <text evidence="2">Belongs to the DNA repair metallo-beta-lactamase (DRMBL) family.</text>
</comment>
<dbReference type="SUPFAM" id="SSF56281">
    <property type="entry name" value="Metallo-hydrolase/oxidoreductase"/>
    <property type="match status" value="1"/>
</dbReference>
<proteinExistence type="inferred from homology"/>
<feature type="region of interest" description="Disordered" evidence="6">
    <location>
        <begin position="1"/>
        <end position="54"/>
    </location>
</feature>
<dbReference type="Gene3D" id="3.60.15.10">
    <property type="entry name" value="Ribonuclease Z/Hydroxyacylglutathione hydrolase-like"/>
    <property type="match status" value="1"/>
</dbReference>
<feature type="compositionally biased region" description="Polar residues" evidence="6">
    <location>
        <begin position="135"/>
        <end position="149"/>
    </location>
</feature>
<accession>A0ABM0JN15</accession>
<feature type="compositionally biased region" description="Acidic residues" evidence="6">
    <location>
        <begin position="1"/>
        <end position="11"/>
    </location>
</feature>
<feature type="compositionally biased region" description="Polar residues" evidence="6">
    <location>
        <begin position="370"/>
        <end position="380"/>
    </location>
</feature>